<dbReference type="OrthoDB" id="7673585at2759"/>
<gene>
    <name evidence="3" type="ORF">MHI_LOCUS909372</name>
</gene>
<reference evidence="3" key="1">
    <citation type="submission" date="2020-07" db="EMBL/GenBank/DDBJ databases">
        <authorList>
            <person name="Nazaruddin N."/>
        </authorList>
    </citation>
    <scope>NUCLEOTIDE SEQUENCE</scope>
</reference>
<feature type="compositionally biased region" description="Basic and acidic residues" evidence="2">
    <location>
        <begin position="44"/>
        <end position="116"/>
    </location>
</feature>
<name>A0A6V7HHK5_9HYME</name>
<evidence type="ECO:0000313" key="3">
    <source>
        <dbReference type="EMBL" id="CAD1480287.1"/>
    </source>
</evidence>
<keyword evidence="1" id="KW-0175">Coiled coil</keyword>
<proteinExistence type="predicted"/>
<sequence>MNDSFLEDLELVPTDVKTVNTYPVDRHVTSRNATSSPLQHMPQGKRENVHIEKQSGVKEPNIKDLKKLSEQDTRKQQMKVRITERKEKPVDSKLKPIENKVKSDGKEQEVKDDAKAKIKESRMKISESKMVAKDRMRRSGSYKENAQASDVSAKENSRPPDYLKEGTSQMEVAKEKSKACDLRKVESKETDPIALLNAIKDIVSIYTKQESTKILRAMQELHFNSQANLIKHLLCQTDDIINEMHPSKDSNRVKGLIEQNERLQEDIVLLQRKNEELQKKLEDYEFLKQENVALKLKCKELSKQ</sequence>
<organism evidence="3 4">
    <name type="scientific">Heterotrigona itama</name>
    <dbReference type="NCBI Taxonomy" id="395501"/>
    <lineage>
        <taxon>Eukaryota</taxon>
        <taxon>Metazoa</taxon>
        <taxon>Ecdysozoa</taxon>
        <taxon>Arthropoda</taxon>
        <taxon>Hexapoda</taxon>
        <taxon>Insecta</taxon>
        <taxon>Pterygota</taxon>
        <taxon>Neoptera</taxon>
        <taxon>Endopterygota</taxon>
        <taxon>Hymenoptera</taxon>
        <taxon>Apocrita</taxon>
        <taxon>Aculeata</taxon>
        <taxon>Apoidea</taxon>
        <taxon>Anthophila</taxon>
        <taxon>Apidae</taxon>
        <taxon>Heterotrigona</taxon>
    </lineage>
</organism>
<keyword evidence="4" id="KW-1185">Reference proteome</keyword>
<dbReference type="AlphaFoldDB" id="A0A6V7HHK5"/>
<protein>
    <submittedName>
        <fullName evidence="3">Uncharacterized protein</fullName>
    </submittedName>
</protein>
<feature type="region of interest" description="Disordered" evidence="2">
    <location>
        <begin position="128"/>
        <end position="170"/>
    </location>
</feature>
<dbReference type="Proteomes" id="UP000752696">
    <property type="component" value="Unassembled WGS sequence"/>
</dbReference>
<evidence type="ECO:0000256" key="1">
    <source>
        <dbReference type="SAM" id="Coils"/>
    </source>
</evidence>
<comment type="caution">
    <text evidence="3">The sequence shown here is derived from an EMBL/GenBank/DDBJ whole genome shotgun (WGS) entry which is preliminary data.</text>
</comment>
<feature type="region of interest" description="Disordered" evidence="2">
    <location>
        <begin position="27"/>
        <end position="116"/>
    </location>
</feature>
<feature type="coiled-coil region" evidence="1">
    <location>
        <begin position="253"/>
        <end position="304"/>
    </location>
</feature>
<dbReference type="EMBL" id="CAJDYZ010011926">
    <property type="protein sequence ID" value="CAD1480287.1"/>
    <property type="molecule type" value="Genomic_DNA"/>
</dbReference>
<evidence type="ECO:0000313" key="4">
    <source>
        <dbReference type="Proteomes" id="UP000752696"/>
    </source>
</evidence>
<accession>A0A6V7HHK5</accession>
<evidence type="ECO:0000256" key="2">
    <source>
        <dbReference type="SAM" id="MobiDB-lite"/>
    </source>
</evidence>
<feature type="compositionally biased region" description="Basic and acidic residues" evidence="2">
    <location>
        <begin position="152"/>
        <end position="164"/>
    </location>
</feature>